<dbReference type="KEGG" id="fgl:EM308_04855"/>
<evidence type="ECO:0008006" key="3">
    <source>
        <dbReference type="Google" id="ProtNLM"/>
    </source>
</evidence>
<dbReference type="RefSeq" id="WP_035640842.1">
    <property type="nucleotide sequence ID" value="NZ_CP017479.1"/>
</dbReference>
<dbReference type="Proteomes" id="UP000175968">
    <property type="component" value="Chromosome"/>
</dbReference>
<keyword evidence="2" id="KW-1185">Reference proteome</keyword>
<protein>
    <recommendedName>
        <fullName evidence="3">Lipoprotein</fullName>
    </recommendedName>
</protein>
<reference evidence="1 2" key="1">
    <citation type="submission" date="2016-10" db="EMBL/GenBank/DDBJ databases">
        <title>Flavobacterium gilvum sp. nov., isolated from stream water.</title>
        <authorList>
            <person name="Shin S.-K."/>
            <person name="Cho Y.-J."/>
            <person name="Yi H."/>
        </authorList>
    </citation>
    <scope>NUCLEOTIDE SEQUENCE [LARGE SCALE GENOMIC DNA]</scope>
    <source>
        <strain evidence="1 2">EM1308</strain>
    </source>
</reference>
<sequence>MKNYILTIGAILFLISCGKKEKPIDLEKKQDTIVANLKEPRVKEVETTIYDYKQNHEFSEELDKVLLAKVAANLKINYEDIQIDGTSSVSYNDKTAFFVVAYINKNVKQSSGVEEDELGDFLERIYVFVDKYNGNIIDKETDNNLGIYEHEGLKIYKTYIFKKLIQLNETTGAVALSTESSTDSRVTLWSDQKFTLIALVDNKIKKILYEYPMRKTQGESNGGGTFQMETLETIISVSNKKANGFYDLNVAKTFSYEDEVEEDKEKGIKAKVEPVKFMKEVERIKYNGRIYSFKNDDTYRFLKDYN</sequence>
<evidence type="ECO:0000313" key="1">
    <source>
        <dbReference type="EMBL" id="AOW08887.1"/>
    </source>
</evidence>
<proteinExistence type="predicted"/>
<accession>A0AAC9I3K3</accession>
<dbReference type="PROSITE" id="PS51257">
    <property type="entry name" value="PROKAR_LIPOPROTEIN"/>
    <property type="match status" value="1"/>
</dbReference>
<evidence type="ECO:0000313" key="2">
    <source>
        <dbReference type="Proteomes" id="UP000175968"/>
    </source>
</evidence>
<organism evidence="1 2">
    <name type="scientific">Flavobacterium gilvum</name>
    <dbReference type="NCBI Taxonomy" id="1492737"/>
    <lineage>
        <taxon>Bacteria</taxon>
        <taxon>Pseudomonadati</taxon>
        <taxon>Bacteroidota</taxon>
        <taxon>Flavobacteriia</taxon>
        <taxon>Flavobacteriales</taxon>
        <taxon>Flavobacteriaceae</taxon>
        <taxon>Flavobacterium</taxon>
    </lineage>
</organism>
<dbReference type="AlphaFoldDB" id="A0AAC9I3K3"/>
<name>A0AAC9I3K3_9FLAO</name>
<gene>
    <name evidence="1" type="ORF">EM308_04855</name>
</gene>
<dbReference type="EMBL" id="CP017479">
    <property type="protein sequence ID" value="AOW08887.1"/>
    <property type="molecule type" value="Genomic_DNA"/>
</dbReference>